<evidence type="ECO:0000313" key="4">
    <source>
        <dbReference type="Proteomes" id="UP001283341"/>
    </source>
</evidence>
<dbReference type="InterPro" id="IPR014710">
    <property type="entry name" value="RmlC-like_jellyroll"/>
</dbReference>
<dbReference type="SUPFAM" id="SSF51182">
    <property type="entry name" value="RmlC-like cupins"/>
    <property type="match status" value="1"/>
</dbReference>
<dbReference type="Gene3D" id="2.60.120.10">
    <property type="entry name" value="Jelly Rolls"/>
    <property type="match status" value="1"/>
</dbReference>
<dbReference type="InterPro" id="IPR013096">
    <property type="entry name" value="Cupin_2"/>
</dbReference>
<feature type="domain" description="Cupin type-2" evidence="2">
    <location>
        <begin position="81"/>
        <end position="153"/>
    </location>
</feature>
<organism evidence="3 4">
    <name type="scientific">Apodospora peruviana</name>
    <dbReference type="NCBI Taxonomy" id="516989"/>
    <lineage>
        <taxon>Eukaryota</taxon>
        <taxon>Fungi</taxon>
        <taxon>Dikarya</taxon>
        <taxon>Ascomycota</taxon>
        <taxon>Pezizomycotina</taxon>
        <taxon>Sordariomycetes</taxon>
        <taxon>Sordariomycetidae</taxon>
        <taxon>Sordariales</taxon>
        <taxon>Lasiosphaeriaceae</taxon>
        <taxon>Apodospora</taxon>
    </lineage>
</organism>
<comment type="caution">
    <text evidence="3">The sequence shown here is derived from an EMBL/GenBank/DDBJ whole genome shotgun (WGS) entry which is preliminary data.</text>
</comment>
<reference evidence="3" key="2">
    <citation type="submission" date="2023-06" db="EMBL/GenBank/DDBJ databases">
        <authorList>
            <consortium name="Lawrence Berkeley National Laboratory"/>
            <person name="Haridas S."/>
            <person name="Hensen N."/>
            <person name="Bonometti L."/>
            <person name="Westerberg I."/>
            <person name="Brannstrom I.O."/>
            <person name="Guillou S."/>
            <person name="Cros-Aarteil S."/>
            <person name="Calhoun S."/>
            <person name="Kuo A."/>
            <person name="Mondo S."/>
            <person name="Pangilinan J."/>
            <person name="Riley R."/>
            <person name="Labutti K."/>
            <person name="Andreopoulos B."/>
            <person name="Lipzen A."/>
            <person name="Chen C."/>
            <person name="Yanf M."/>
            <person name="Daum C."/>
            <person name="Ng V."/>
            <person name="Clum A."/>
            <person name="Steindorff A."/>
            <person name="Ohm R."/>
            <person name="Martin F."/>
            <person name="Silar P."/>
            <person name="Natvig D."/>
            <person name="Lalanne C."/>
            <person name="Gautier V."/>
            <person name="Ament-Velasquez S.L."/>
            <person name="Kruys A."/>
            <person name="Hutchinson M.I."/>
            <person name="Powell A.J."/>
            <person name="Barry K."/>
            <person name="Miller A.N."/>
            <person name="Grigoriev I.V."/>
            <person name="Debuchy R."/>
            <person name="Gladieux P."/>
            <person name="Thoren M.H."/>
            <person name="Johannesson H."/>
        </authorList>
    </citation>
    <scope>NUCLEOTIDE SEQUENCE</scope>
    <source>
        <strain evidence="3">CBS 118394</strain>
    </source>
</reference>
<reference evidence="3" key="1">
    <citation type="journal article" date="2023" name="Mol. Phylogenet. Evol.">
        <title>Genome-scale phylogeny and comparative genomics of the fungal order Sordariales.</title>
        <authorList>
            <person name="Hensen N."/>
            <person name="Bonometti L."/>
            <person name="Westerberg I."/>
            <person name="Brannstrom I.O."/>
            <person name="Guillou S."/>
            <person name="Cros-Aarteil S."/>
            <person name="Calhoun S."/>
            <person name="Haridas S."/>
            <person name="Kuo A."/>
            <person name="Mondo S."/>
            <person name="Pangilinan J."/>
            <person name="Riley R."/>
            <person name="LaButti K."/>
            <person name="Andreopoulos B."/>
            <person name="Lipzen A."/>
            <person name="Chen C."/>
            <person name="Yan M."/>
            <person name="Daum C."/>
            <person name="Ng V."/>
            <person name="Clum A."/>
            <person name="Steindorff A."/>
            <person name="Ohm R.A."/>
            <person name="Martin F."/>
            <person name="Silar P."/>
            <person name="Natvig D.O."/>
            <person name="Lalanne C."/>
            <person name="Gautier V."/>
            <person name="Ament-Velasquez S.L."/>
            <person name="Kruys A."/>
            <person name="Hutchinson M.I."/>
            <person name="Powell A.J."/>
            <person name="Barry K."/>
            <person name="Miller A.N."/>
            <person name="Grigoriev I.V."/>
            <person name="Debuchy R."/>
            <person name="Gladieux P."/>
            <person name="Hiltunen Thoren M."/>
            <person name="Johannesson H."/>
        </authorList>
    </citation>
    <scope>NUCLEOTIDE SEQUENCE</scope>
    <source>
        <strain evidence="3">CBS 118394</strain>
    </source>
</reference>
<dbReference type="InterPro" id="IPR011051">
    <property type="entry name" value="RmlC_Cupin_sf"/>
</dbReference>
<evidence type="ECO:0000259" key="2">
    <source>
        <dbReference type="Pfam" id="PF07883"/>
    </source>
</evidence>
<evidence type="ECO:0000256" key="1">
    <source>
        <dbReference type="SAM" id="MobiDB-lite"/>
    </source>
</evidence>
<keyword evidence="4" id="KW-1185">Reference proteome</keyword>
<dbReference type="Proteomes" id="UP001283341">
    <property type="component" value="Unassembled WGS sequence"/>
</dbReference>
<sequence length="186" mass="20062">MRFKMASLLPLIQDILPMIMPSSISVTKAADILPPLPSPPPPSDANGTKETSRIRVLTGDAVINKTDKMCASVLLVTAKSSSTVRHHGEQDTIIYAASGRGVLLSNPMDESDEEPDPKPVRYALEQGDFAFVPAWTEHQVLNESDTEMTWIIIRSGPQPVEVNLTDWGGATASDPPKTVMGRGSVV</sequence>
<dbReference type="EMBL" id="JAUEDM010000003">
    <property type="protein sequence ID" value="KAK3321843.1"/>
    <property type="molecule type" value="Genomic_DNA"/>
</dbReference>
<dbReference type="Pfam" id="PF07883">
    <property type="entry name" value="Cupin_2"/>
    <property type="match status" value="1"/>
</dbReference>
<feature type="region of interest" description="Disordered" evidence="1">
    <location>
        <begin position="167"/>
        <end position="186"/>
    </location>
</feature>
<gene>
    <name evidence="3" type="ORF">B0H66DRAFT_552777</name>
</gene>
<evidence type="ECO:0000313" key="3">
    <source>
        <dbReference type="EMBL" id="KAK3321843.1"/>
    </source>
</evidence>
<accession>A0AAE0M7X2</accession>
<protein>
    <submittedName>
        <fullName evidence="3">RmlC-like cupin domain-containing protein</fullName>
    </submittedName>
</protein>
<proteinExistence type="predicted"/>
<dbReference type="AlphaFoldDB" id="A0AAE0M7X2"/>
<name>A0AAE0M7X2_9PEZI</name>